<comment type="catalytic activity">
    <reaction evidence="1">
        <text>ATP + protein L-histidine = ADP + protein N-phospho-L-histidine.</text>
        <dbReference type="EC" id="2.7.13.3"/>
    </reaction>
</comment>
<feature type="transmembrane region" description="Helical" evidence="13">
    <location>
        <begin position="158"/>
        <end position="178"/>
    </location>
</feature>
<feature type="transmembrane region" description="Helical" evidence="13">
    <location>
        <begin position="405"/>
        <end position="430"/>
    </location>
</feature>
<dbReference type="InterPro" id="IPR036097">
    <property type="entry name" value="HisK_dim/P_sf"/>
</dbReference>
<dbReference type="Gene3D" id="1.10.287.130">
    <property type="match status" value="1"/>
</dbReference>
<dbReference type="InterPro" id="IPR036890">
    <property type="entry name" value="HATPase_C_sf"/>
</dbReference>
<dbReference type="FunFam" id="1.10.287.130:FF:000001">
    <property type="entry name" value="Two-component sensor histidine kinase"/>
    <property type="match status" value="1"/>
</dbReference>
<evidence type="ECO:0000256" key="13">
    <source>
        <dbReference type="SAM" id="Phobius"/>
    </source>
</evidence>
<dbReference type="InterPro" id="IPR003661">
    <property type="entry name" value="HisK_dim/P_dom"/>
</dbReference>
<dbReference type="InterPro" id="IPR003594">
    <property type="entry name" value="HATPase_dom"/>
</dbReference>
<keyword evidence="15" id="KW-0547">Nucleotide-binding</keyword>
<comment type="caution">
    <text evidence="15">The sequence shown here is derived from an EMBL/GenBank/DDBJ whole genome shotgun (WGS) entry which is preliminary data.</text>
</comment>
<evidence type="ECO:0000259" key="14">
    <source>
        <dbReference type="PROSITE" id="PS50109"/>
    </source>
</evidence>
<organism evidence="15 16">
    <name type="scientific">Halocynthiibacter halioticoli</name>
    <dbReference type="NCBI Taxonomy" id="2986804"/>
    <lineage>
        <taxon>Bacteria</taxon>
        <taxon>Pseudomonadati</taxon>
        <taxon>Pseudomonadota</taxon>
        <taxon>Alphaproteobacteria</taxon>
        <taxon>Rhodobacterales</taxon>
        <taxon>Paracoccaceae</taxon>
        <taxon>Halocynthiibacter</taxon>
    </lineage>
</organism>
<keyword evidence="5" id="KW-0597">Phosphoprotein</keyword>
<dbReference type="PROSITE" id="PS50283">
    <property type="entry name" value="NA_SOLUT_SYMP_3"/>
    <property type="match status" value="1"/>
</dbReference>
<evidence type="ECO:0000256" key="1">
    <source>
        <dbReference type="ARBA" id="ARBA00000085"/>
    </source>
</evidence>
<dbReference type="SMART" id="SM00388">
    <property type="entry name" value="HisKA"/>
    <property type="match status" value="1"/>
</dbReference>
<evidence type="ECO:0000313" key="15">
    <source>
        <dbReference type="EMBL" id="MCV6823944.1"/>
    </source>
</evidence>
<dbReference type="InterPro" id="IPR001734">
    <property type="entry name" value="Na/solute_symporter"/>
</dbReference>
<keyword evidence="11 13" id="KW-0472">Membrane</keyword>
<keyword evidence="16" id="KW-1185">Reference proteome</keyword>
<dbReference type="AlphaFoldDB" id="A0AAE3IXQ4"/>
<accession>A0AAE3IXQ4</accession>
<keyword evidence="12" id="KW-0175">Coiled coil</keyword>
<feature type="transmembrane region" description="Helical" evidence="13">
    <location>
        <begin position="377"/>
        <end position="399"/>
    </location>
</feature>
<evidence type="ECO:0000256" key="8">
    <source>
        <dbReference type="ARBA" id="ARBA00022777"/>
    </source>
</evidence>
<dbReference type="InterPro" id="IPR038377">
    <property type="entry name" value="Na/Glc_symporter_sf"/>
</dbReference>
<evidence type="ECO:0000256" key="7">
    <source>
        <dbReference type="ARBA" id="ARBA00022692"/>
    </source>
</evidence>
<dbReference type="SUPFAM" id="SSF47384">
    <property type="entry name" value="Homodimeric domain of signal transducing histidine kinase"/>
    <property type="match status" value="1"/>
</dbReference>
<dbReference type="Gene3D" id="3.30.565.10">
    <property type="entry name" value="Histidine kinase-like ATPase, C-terminal domain"/>
    <property type="match status" value="1"/>
</dbReference>
<dbReference type="InterPro" id="IPR004358">
    <property type="entry name" value="Sig_transdc_His_kin-like_C"/>
</dbReference>
<dbReference type="PRINTS" id="PR00344">
    <property type="entry name" value="BCTRLSENSOR"/>
</dbReference>
<dbReference type="PROSITE" id="PS50109">
    <property type="entry name" value="HIS_KIN"/>
    <property type="match status" value="1"/>
</dbReference>
<feature type="transmembrane region" description="Helical" evidence="13">
    <location>
        <begin position="242"/>
        <end position="260"/>
    </location>
</feature>
<feature type="domain" description="Histidine kinase" evidence="14">
    <location>
        <begin position="674"/>
        <end position="891"/>
    </location>
</feature>
<evidence type="ECO:0000256" key="9">
    <source>
        <dbReference type="ARBA" id="ARBA00022989"/>
    </source>
</evidence>
<keyword evidence="15" id="KW-0067">ATP-binding</keyword>
<evidence type="ECO:0000256" key="10">
    <source>
        <dbReference type="ARBA" id="ARBA00023012"/>
    </source>
</evidence>
<dbReference type="CDD" id="cd00082">
    <property type="entry name" value="HisKA"/>
    <property type="match status" value="1"/>
</dbReference>
<evidence type="ECO:0000256" key="3">
    <source>
        <dbReference type="ARBA" id="ARBA00006434"/>
    </source>
</evidence>
<feature type="transmembrane region" description="Helical" evidence="13">
    <location>
        <begin position="323"/>
        <end position="356"/>
    </location>
</feature>
<dbReference type="SUPFAM" id="SSF55874">
    <property type="entry name" value="ATPase domain of HSP90 chaperone/DNA topoisomerase II/histidine kinase"/>
    <property type="match status" value="1"/>
</dbReference>
<comment type="subcellular location">
    <subcellularLocation>
        <location evidence="2">Membrane</location>
        <topology evidence="2">Multi-pass membrane protein</topology>
    </subcellularLocation>
</comment>
<evidence type="ECO:0000313" key="16">
    <source>
        <dbReference type="Proteomes" id="UP001208041"/>
    </source>
</evidence>
<dbReference type="PANTHER" id="PTHR43711">
    <property type="entry name" value="TWO-COMPONENT HISTIDINE KINASE"/>
    <property type="match status" value="1"/>
</dbReference>
<sequence>MVSFNVLVTVCLAYVAALFLIAWFAERRAAAGRIGWLQSPIVYTLSLSIYCTAWTFYGAVGYAARSGLEFATIYLGPTIVMIGWWWILRKLVRIGKMQRITSVADLISSRFGKSTSLGVIVTLLAVIGTTPYIALQLQSVTLSLAVFADPQSEAARDLNSTAIWIAAGLAVFTVLFGTRNLDANERHHGVVTAIAVEAVVKLVALIAVGVFVVWGVAGGIGDTLARIDASEISQIKPDASRWISLTFLSAAAFICLPRMFQVMVVENAKESHVATASWAFPLYLLAMCIFVLPIAVVGLDLLPEGTNPDLFVLTVPLSQQQNGLAMLSFLGGFSSATSMVIVAAIALSTMVSNHIVMPIWLSKNKSGAMVSGDVRQVVLIARRCSIAGVLALGYLYFRFSGGGEALAAIGLISFAGVAQVLPALLGGIFWRGATRTGAIIGVVIGFSIWSYTMFLPSLGANGLMSAAFLAEGPFGITWLRPQALFGIEGLDPVVHAIVWSISLNTLGFCIGSLLSFPSPMERLQGAQIVNVFEHSQAAKGWAGHVGEAEDLLVMAQRIMGPEQAQRLFQTVAVAQGKGGFLPDPSPQFLEQLERELAGSVGAATAHAMIGQIVGGATVSVEDLMAVADETAQMMEYSNQLEAKTAELGRAARQLREVNEKLTELSIQKDAFLSQISHELRTPMTSIRAFSEILRDGGRMPSADRSRYSGIIHDEAQRLTRLLDDLLDISVLENGQVSLNIQEENLKTLLDRALAASLSNEGTALEIERNPSREDIPLKTDTDRLTQVFINLITNARKYCTADNPTLRIHVRNSRVNGMVEIIFTDNGAGISEKNQSLIFEKFSRLGDQAAAGGAGLGLAICREIMINLGGEVVYLPGQGGAAFRVRFPAEFVAKAAEEDTDLTFGSQVAE</sequence>
<comment type="similarity">
    <text evidence="3">Belongs to the sodium:solute symporter (SSF) (TC 2.A.21) family.</text>
</comment>
<evidence type="ECO:0000256" key="11">
    <source>
        <dbReference type="ARBA" id="ARBA00023136"/>
    </source>
</evidence>
<evidence type="ECO:0000256" key="6">
    <source>
        <dbReference type="ARBA" id="ARBA00022679"/>
    </source>
</evidence>
<keyword evidence="8" id="KW-0418">Kinase</keyword>
<feature type="transmembrane region" description="Helical" evidence="13">
    <location>
        <begin position="70"/>
        <end position="88"/>
    </location>
</feature>
<gene>
    <name evidence="15" type="ORF">OH136_05185</name>
</gene>
<keyword evidence="7 13" id="KW-0812">Transmembrane</keyword>
<evidence type="ECO:0000256" key="12">
    <source>
        <dbReference type="SAM" id="Coils"/>
    </source>
</evidence>
<dbReference type="PANTHER" id="PTHR43711:SF26">
    <property type="entry name" value="SENSOR HISTIDINE KINASE RCSC"/>
    <property type="match status" value="1"/>
</dbReference>
<feature type="transmembrane region" description="Helical" evidence="13">
    <location>
        <begin position="117"/>
        <end position="138"/>
    </location>
</feature>
<dbReference type="GO" id="GO:0000155">
    <property type="term" value="F:phosphorelay sensor kinase activity"/>
    <property type="evidence" value="ECO:0007669"/>
    <property type="project" value="InterPro"/>
</dbReference>
<feature type="transmembrane region" description="Helical" evidence="13">
    <location>
        <begin position="41"/>
        <end position="64"/>
    </location>
</feature>
<dbReference type="GO" id="GO:0016020">
    <property type="term" value="C:membrane"/>
    <property type="evidence" value="ECO:0007669"/>
    <property type="project" value="UniProtKB-SubCell"/>
</dbReference>
<dbReference type="EMBL" id="JAOYFC010000001">
    <property type="protein sequence ID" value="MCV6823944.1"/>
    <property type="molecule type" value="Genomic_DNA"/>
</dbReference>
<feature type="transmembrane region" description="Helical" evidence="13">
    <location>
        <begin position="437"/>
        <end position="455"/>
    </location>
</feature>
<dbReference type="Pfam" id="PF00512">
    <property type="entry name" value="HisKA"/>
    <property type="match status" value="1"/>
</dbReference>
<dbReference type="Pfam" id="PF02518">
    <property type="entry name" value="HATPase_c"/>
    <property type="match status" value="1"/>
</dbReference>
<dbReference type="Gene3D" id="1.20.1730.10">
    <property type="entry name" value="Sodium/glucose cotransporter"/>
    <property type="match status" value="1"/>
</dbReference>
<dbReference type="EC" id="2.7.13.3" evidence="4"/>
<dbReference type="CDD" id="cd00075">
    <property type="entry name" value="HATPase"/>
    <property type="match status" value="1"/>
</dbReference>
<evidence type="ECO:0000256" key="5">
    <source>
        <dbReference type="ARBA" id="ARBA00022553"/>
    </source>
</evidence>
<feature type="transmembrane region" description="Helical" evidence="13">
    <location>
        <begin position="6"/>
        <end position="25"/>
    </location>
</feature>
<dbReference type="InterPro" id="IPR050736">
    <property type="entry name" value="Sensor_HK_Regulatory"/>
</dbReference>
<keyword evidence="6" id="KW-0808">Transferase</keyword>
<dbReference type="GO" id="GO:0022857">
    <property type="term" value="F:transmembrane transporter activity"/>
    <property type="evidence" value="ECO:0007669"/>
    <property type="project" value="InterPro"/>
</dbReference>
<feature type="coiled-coil region" evidence="12">
    <location>
        <begin position="626"/>
        <end position="674"/>
    </location>
</feature>
<reference evidence="15" key="1">
    <citation type="submission" date="2022-10" db="EMBL/GenBank/DDBJ databases">
        <authorList>
            <person name="Yue Y."/>
        </authorList>
    </citation>
    <scope>NUCLEOTIDE SEQUENCE</scope>
    <source>
        <strain evidence="15">Z654</strain>
    </source>
</reference>
<proteinExistence type="inferred from homology"/>
<keyword evidence="10" id="KW-0902">Two-component regulatory system</keyword>
<dbReference type="GO" id="GO:0005524">
    <property type="term" value="F:ATP binding"/>
    <property type="evidence" value="ECO:0007669"/>
    <property type="project" value="UniProtKB-KW"/>
</dbReference>
<dbReference type="SMART" id="SM00387">
    <property type="entry name" value="HATPase_c"/>
    <property type="match status" value="1"/>
</dbReference>
<keyword evidence="9 13" id="KW-1133">Transmembrane helix</keyword>
<dbReference type="InterPro" id="IPR005467">
    <property type="entry name" value="His_kinase_dom"/>
</dbReference>
<evidence type="ECO:0000256" key="2">
    <source>
        <dbReference type="ARBA" id="ARBA00004141"/>
    </source>
</evidence>
<name>A0AAE3IXQ4_9RHOB</name>
<dbReference type="Proteomes" id="UP001208041">
    <property type="component" value="Unassembled WGS sequence"/>
</dbReference>
<dbReference type="RefSeq" id="WP_263952771.1">
    <property type="nucleotide sequence ID" value="NZ_JAOYFC010000001.1"/>
</dbReference>
<dbReference type="CDD" id="cd10322">
    <property type="entry name" value="SLC5sbd"/>
    <property type="match status" value="1"/>
</dbReference>
<feature type="transmembrane region" description="Helical" evidence="13">
    <location>
        <begin position="190"/>
        <end position="214"/>
    </location>
</feature>
<protein>
    <recommendedName>
        <fullName evidence="4">histidine kinase</fullName>
        <ecNumber evidence="4">2.7.13.3</ecNumber>
    </recommendedName>
</protein>
<evidence type="ECO:0000256" key="4">
    <source>
        <dbReference type="ARBA" id="ARBA00012438"/>
    </source>
</evidence>
<feature type="transmembrane region" description="Helical" evidence="13">
    <location>
        <begin position="280"/>
        <end position="303"/>
    </location>
</feature>